<organism evidence="1 2">
    <name type="scientific">Streptomyces albospinus</name>
    <dbReference type="NCBI Taxonomy" id="285515"/>
    <lineage>
        <taxon>Bacteria</taxon>
        <taxon>Bacillati</taxon>
        <taxon>Actinomycetota</taxon>
        <taxon>Actinomycetes</taxon>
        <taxon>Kitasatosporales</taxon>
        <taxon>Streptomycetaceae</taxon>
        <taxon>Streptomyces</taxon>
    </lineage>
</organism>
<evidence type="ECO:0000313" key="1">
    <source>
        <dbReference type="EMBL" id="GGU98127.1"/>
    </source>
</evidence>
<evidence type="ECO:0000313" key="2">
    <source>
        <dbReference type="Proteomes" id="UP000654471"/>
    </source>
</evidence>
<gene>
    <name evidence="1" type="ORF">GCM10010211_76790</name>
</gene>
<proteinExistence type="predicted"/>
<dbReference type="Proteomes" id="UP000654471">
    <property type="component" value="Unassembled WGS sequence"/>
</dbReference>
<keyword evidence="2" id="KW-1185">Reference proteome</keyword>
<reference evidence="2" key="1">
    <citation type="journal article" date="2019" name="Int. J. Syst. Evol. Microbiol.">
        <title>The Global Catalogue of Microorganisms (GCM) 10K type strain sequencing project: providing services to taxonomists for standard genome sequencing and annotation.</title>
        <authorList>
            <consortium name="The Broad Institute Genomics Platform"/>
            <consortium name="The Broad Institute Genome Sequencing Center for Infectious Disease"/>
            <person name="Wu L."/>
            <person name="Ma J."/>
        </authorList>
    </citation>
    <scope>NUCLEOTIDE SEQUENCE [LARGE SCALE GENOMIC DNA]</scope>
    <source>
        <strain evidence="2">JCM 3399</strain>
    </source>
</reference>
<protein>
    <submittedName>
        <fullName evidence="1">Uncharacterized protein</fullName>
    </submittedName>
</protein>
<dbReference type="EMBL" id="BMRP01000058">
    <property type="protein sequence ID" value="GGU98127.1"/>
    <property type="molecule type" value="Genomic_DNA"/>
</dbReference>
<sequence length="148" mass="15649">MLTVLDDMAEPRQVRVLIPGGPGSVVLATSQAKPGEPGAAPGRRTSNHRCRCTGGNCPAGRAGRRRGMAGELADDRRRLDARRRGRERTASAVFGVAHAGLPEDVARLYRPLGLYPGRRRDAETAAVAAGTAVAAAAEQLDVLESARW</sequence>
<name>A0ABQ2VMY9_9ACTN</name>
<comment type="caution">
    <text evidence="1">The sequence shown here is derived from an EMBL/GenBank/DDBJ whole genome shotgun (WGS) entry which is preliminary data.</text>
</comment>
<accession>A0ABQ2VMY9</accession>